<dbReference type="GO" id="GO:0006508">
    <property type="term" value="P:proteolysis"/>
    <property type="evidence" value="ECO:0007669"/>
    <property type="project" value="InterPro"/>
</dbReference>
<organism evidence="2 3">
    <name type="scientific">Batrachochytrium dendrobatidis (strain JEL423)</name>
    <dbReference type="NCBI Taxonomy" id="403673"/>
    <lineage>
        <taxon>Eukaryota</taxon>
        <taxon>Fungi</taxon>
        <taxon>Fungi incertae sedis</taxon>
        <taxon>Chytridiomycota</taxon>
        <taxon>Chytridiomycota incertae sedis</taxon>
        <taxon>Chytridiomycetes</taxon>
        <taxon>Rhizophydiales</taxon>
        <taxon>Rhizophydiales incertae sedis</taxon>
        <taxon>Batrachochytrium</taxon>
    </lineage>
</organism>
<dbReference type="AlphaFoldDB" id="A0A177WYE6"/>
<dbReference type="SUPFAM" id="SSF52096">
    <property type="entry name" value="ClpP/crotonase"/>
    <property type="match status" value="1"/>
</dbReference>
<dbReference type="InterPro" id="IPR005151">
    <property type="entry name" value="Tail-specific_protease"/>
</dbReference>
<dbReference type="GO" id="GO:0008236">
    <property type="term" value="F:serine-type peptidase activity"/>
    <property type="evidence" value="ECO:0007669"/>
    <property type="project" value="InterPro"/>
</dbReference>
<dbReference type="Pfam" id="PF03572">
    <property type="entry name" value="Peptidase_S41"/>
    <property type="match status" value="1"/>
</dbReference>
<dbReference type="EMBL" id="DS022313">
    <property type="protein sequence ID" value="OAJ44674.1"/>
    <property type="molecule type" value="Genomic_DNA"/>
</dbReference>
<dbReference type="OrthoDB" id="2110690at2759"/>
<reference evidence="2 3" key="2">
    <citation type="submission" date="2016-05" db="EMBL/GenBank/DDBJ databases">
        <title>Lineage-specific infection strategies underlie the spectrum of fungal disease in amphibians.</title>
        <authorList>
            <person name="Cuomo C.A."/>
            <person name="Farrer R.A."/>
            <person name="James T."/>
            <person name="Longcore J."/>
            <person name="Birren B."/>
        </authorList>
    </citation>
    <scope>NUCLEOTIDE SEQUENCE [LARGE SCALE GENOMIC DNA]</scope>
    <source>
        <strain evidence="2 3">JEL423</strain>
    </source>
</reference>
<accession>A0A177WYE6</accession>
<reference evidence="2 3" key="1">
    <citation type="submission" date="2006-10" db="EMBL/GenBank/DDBJ databases">
        <title>The Genome Sequence of Batrachochytrium dendrobatidis JEL423.</title>
        <authorList>
            <consortium name="The Broad Institute Genome Sequencing Platform"/>
            <person name="Birren B."/>
            <person name="Lander E."/>
            <person name="Galagan J."/>
            <person name="Cuomo C."/>
            <person name="Devon K."/>
            <person name="Jaffe D."/>
            <person name="Butler J."/>
            <person name="Alvarez P."/>
            <person name="Gnerre S."/>
            <person name="Grabherr M."/>
            <person name="Kleber M."/>
            <person name="Mauceli E."/>
            <person name="Brockman W."/>
            <person name="Young S."/>
            <person name="LaButti K."/>
            <person name="Sykes S."/>
            <person name="DeCaprio D."/>
            <person name="Crawford M."/>
            <person name="Koehrsen M."/>
            <person name="Engels R."/>
            <person name="Montgomery P."/>
            <person name="Pearson M."/>
            <person name="Howarth C."/>
            <person name="Larson L."/>
            <person name="White J."/>
            <person name="O'Leary S."/>
            <person name="Kodira C."/>
            <person name="Zeng Q."/>
            <person name="Yandava C."/>
            <person name="Alvarado L."/>
            <person name="Longcore J."/>
            <person name="James T."/>
        </authorList>
    </citation>
    <scope>NUCLEOTIDE SEQUENCE [LARGE SCALE GENOMIC DNA]</scope>
    <source>
        <strain evidence="2 3">JEL423</strain>
    </source>
</reference>
<name>A0A177WYE6_BATDL</name>
<evidence type="ECO:0000259" key="1">
    <source>
        <dbReference type="Pfam" id="PF03572"/>
    </source>
</evidence>
<dbReference type="PANTHER" id="PTHR32060:SF22">
    <property type="entry name" value="CARBOXYL-TERMINAL-PROCESSING PEPTIDASE 3, CHLOROPLASTIC"/>
    <property type="match status" value="1"/>
</dbReference>
<dbReference type="GO" id="GO:0004175">
    <property type="term" value="F:endopeptidase activity"/>
    <property type="evidence" value="ECO:0007669"/>
    <property type="project" value="TreeGrafter"/>
</dbReference>
<dbReference type="Proteomes" id="UP000077115">
    <property type="component" value="Unassembled WGS sequence"/>
</dbReference>
<sequence>MPTWAFIKEHRDAGRFVFMPYTDEQRNVVLTNVENSLKAWSNYESKIKHYGERADPFPIIKKLRAKLDASNLTDTEMQTELMNAFVRMHFKAIKVCVLFFGKDYDQIKVGDELLLVDGMTFVDYRNLNQDKTGGANDYGGQHGAFEYMTFRSGTYTSFPETDTIKYRFKSKDTGKVYDIEAPWVVGFSSSCWSMTSQLYAKISGKTLPGTPQPADTNSIIDAGVDTGAKRQFKTWKEIINPSMISKYHHKKQKIDQILLEQPLKNSGLEYQNAGVSTISWGIWKPESKNLGIIRLDDFSPTNLKTGAPADVEAVREIHKLLSTVLKNTNAIIFDLRANSGGSGEFANAIPQLFKPDFQPMPMRYLMSSVAYNTLVNGTYFFDTSNPAWYKTPPGSKYSIDHDRTSYNQSNLYGQAYLKPVGIFTDAVCYSACDLFSASIQSSETGHVFGEDGTTGGGGADMFSLDPHFLLFNRVDFKPMSYAKELADTAAGRSRTNTVSVGFRQIVRNGKQKGQLVEDIGAITEYIVRPRLTDILPGSTENSQFDRIADQLKTLGVRTGLNNLHFVSELIDYDTTSGDVTIDVEVQGINQLSVIDDTGKSLSVADFKSNIKSQHSFKLASVINDLGNTRVSIIGQNNGKQVLKTHKHISRTPKQQDHFKLEHGVKWKFNGTSKSVGIYNSPFTKKSQGWNSVNGKWVVGDGVQYSPEIETEIRSYYTAPVGSNITVEIDIALESQFYSDFLGLYIVYADGNVESLLNTLGPDGNIITNSISGSEAIVKKFPVTTKTKQFFVNLVFKSDVATQMKGATINSWSVIMN</sequence>
<evidence type="ECO:0000313" key="3">
    <source>
        <dbReference type="Proteomes" id="UP000077115"/>
    </source>
</evidence>
<protein>
    <recommendedName>
        <fullName evidence="1">Tail specific protease domain-containing protein</fullName>
    </recommendedName>
</protein>
<dbReference type="VEuPathDB" id="FungiDB:BDEG_27882"/>
<dbReference type="Gene3D" id="3.90.226.10">
    <property type="entry name" value="2-enoyl-CoA Hydratase, Chain A, domain 1"/>
    <property type="match status" value="1"/>
</dbReference>
<gene>
    <name evidence="2" type="ORF">BDEG_27882</name>
</gene>
<evidence type="ECO:0000313" key="2">
    <source>
        <dbReference type="EMBL" id="OAJ44674.1"/>
    </source>
</evidence>
<dbReference type="PANTHER" id="PTHR32060">
    <property type="entry name" value="TAIL-SPECIFIC PROTEASE"/>
    <property type="match status" value="1"/>
</dbReference>
<feature type="domain" description="Tail specific protease" evidence="1">
    <location>
        <begin position="289"/>
        <end position="459"/>
    </location>
</feature>
<proteinExistence type="predicted"/>
<dbReference type="InterPro" id="IPR029045">
    <property type="entry name" value="ClpP/crotonase-like_dom_sf"/>
</dbReference>
<dbReference type="STRING" id="403673.A0A177WYE6"/>